<evidence type="ECO:0000256" key="1">
    <source>
        <dbReference type="ARBA" id="ARBA00007737"/>
    </source>
</evidence>
<protein>
    <recommendedName>
        <fullName evidence="6">O-fucosyltransferase family protein</fullName>
    </recommendedName>
</protein>
<comment type="caution">
    <text evidence="7">The sequence shown here is derived from an EMBL/GenBank/DDBJ whole genome shotgun (WGS) entry which is preliminary data.</text>
</comment>
<organism evidence="7 8">
    <name type="scientific">Heracleum sosnowskyi</name>
    <dbReference type="NCBI Taxonomy" id="360622"/>
    <lineage>
        <taxon>Eukaryota</taxon>
        <taxon>Viridiplantae</taxon>
        <taxon>Streptophyta</taxon>
        <taxon>Embryophyta</taxon>
        <taxon>Tracheophyta</taxon>
        <taxon>Spermatophyta</taxon>
        <taxon>Magnoliopsida</taxon>
        <taxon>eudicotyledons</taxon>
        <taxon>Gunneridae</taxon>
        <taxon>Pentapetalae</taxon>
        <taxon>asterids</taxon>
        <taxon>campanulids</taxon>
        <taxon>Apiales</taxon>
        <taxon>Apiaceae</taxon>
        <taxon>Apioideae</taxon>
        <taxon>apioid superclade</taxon>
        <taxon>Tordylieae</taxon>
        <taxon>Tordyliinae</taxon>
        <taxon>Heracleum</taxon>
    </lineage>
</organism>
<dbReference type="Pfam" id="PF10250">
    <property type="entry name" value="O-FucT"/>
    <property type="match status" value="1"/>
</dbReference>
<name>A0AAD8HKH6_9APIA</name>
<dbReference type="AlphaFoldDB" id="A0AAD8HKH6"/>
<sequence>MLRRKYINQQRTGISDAALVSWILNATLVVPELDHNSFGKDDSDFVDTFDEDWFLSSFLKDVTTVKPPYTTRVLKKSEHNCDLDEVLPILLRRHVGQWTKSEF</sequence>
<keyword evidence="5" id="KW-0119">Carbohydrate metabolism</keyword>
<evidence type="ECO:0000256" key="5">
    <source>
        <dbReference type="ARBA" id="ARBA00023277"/>
    </source>
</evidence>
<evidence type="ECO:0000313" key="7">
    <source>
        <dbReference type="EMBL" id="KAK1367949.1"/>
    </source>
</evidence>
<reference evidence="7" key="2">
    <citation type="submission" date="2023-05" db="EMBL/GenBank/DDBJ databases">
        <authorList>
            <person name="Schelkunov M.I."/>
        </authorList>
    </citation>
    <scope>NUCLEOTIDE SEQUENCE</scope>
    <source>
        <strain evidence="7">Hsosn_3</strain>
        <tissue evidence="7">Leaf</tissue>
    </source>
</reference>
<dbReference type="InterPro" id="IPR019378">
    <property type="entry name" value="GDP-Fuc_O-FucTrfase"/>
</dbReference>
<comment type="similarity">
    <text evidence="1">Belongs to the glycosyltransferase GT106 family.</text>
</comment>
<proteinExistence type="inferred from homology"/>
<keyword evidence="8" id="KW-1185">Reference proteome</keyword>
<reference evidence="7" key="1">
    <citation type="submission" date="2023-02" db="EMBL/GenBank/DDBJ databases">
        <title>Genome of toxic invasive species Heracleum sosnowskyi carries increased number of genes despite the absence of recent whole-genome duplications.</title>
        <authorList>
            <person name="Schelkunov M."/>
            <person name="Shtratnikova V."/>
            <person name="Makarenko M."/>
            <person name="Klepikova A."/>
            <person name="Omelchenko D."/>
            <person name="Novikova G."/>
            <person name="Obukhova E."/>
            <person name="Bogdanov V."/>
            <person name="Penin A."/>
            <person name="Logacheva M."/>
        </authorList>
    </citation>
    <scope>NUCLEOTIDE SEQUENCE</scope>
    <source>
        <strain evidence="7">Hsosn_3</strain>
        <tissue evidence="7">Leaf</tissue>
    </source>
</reference>
<keyword evidence="2" id="KW-0328">Glycosyltransferase</keyword>
<dbReference type="EMBL" id="JAUIZM010000008">
    <property type="protein sequence ID" value="KAK1367949.1"/>
    <property type="molecule type" value="Genomic_DNA"/>
</dbReference>
<evidence type="ECO:0000313" key="8">
    <source>
        <dbReference type="Proteomes" id="UP001237642"/>
    </source>
</evidence>
<evidence type="ECO:0000256" key="3">
    <source>
        <dbReference type="ARBA" id="ARBA00022679"/>
    </source>
</evidence>
<dbReference type="GO" id="GO:0006004">
    <property type="term" value="P:fucose metabolic process"/>
    <property type="evidence" value="ECO:0007669"/>
    <property type="project" value="UniProtKB-KW"/>
</dbReference>
<dbReference type="Proteomes" id="UP001237642">
    <property type="component" value="Unassembled WGS sequence"/>
</dbReference>
<keyword evidence="4" id="KW-0294">Fucose metabolism</keyword>
<accession>A0AAD8HKH6</accession>
<evidence type="ECO:0000256" key="6">
    <source>
        <dbReference type="ARBA" id="ARBA00030350"/>
    </source>
</evidence>
<evidence type="ECO:0000256" key="4">
    <source>
        <dbReference type="ARBA" id="ARBA00023253"/>
    </source>
</evidence>
<keyword evidence="3" id="KW-0808">Transferase</keyword>
<gene>
    <name evidence="7" type="ORF">POM88_034041</name>
</gene>
<evidence type="ECO:0000256" key="2">
    <source>
        <dbReference type="ARBA" id="ARBA00022676"/>
    </source>
</evidence>
<dbReference type="PANTHER" id="PTHR31818">
    <property type="entry name" value="O-FUCOSYLTRANSFERASE 16"/>
    <property type="match status" value="1"/>
</dbReference>
<dbReference type="GO" id="GO:0016757">
    <property type="term" value="F:glycosyltransferase activity"/>
    <property type="evidence" value="ECO:0007669"/>
    <property type="project" value="UniProtKB-KW"/>
</dbReference>
<dbReference type="PANTHER" id="PTHR31818:SF3">
    <property type="entry name" value="O-FUCOSYLTRANSFERASE 29"/>
    <property type="match status" value="1"/>
</dbReference>